<evidence type="ECO:0000256" key="1">
    <source>
        <dbReference type="ARBA" id="ARBA00023224"/>
    </source>
</evidence>
<accession>A0ABT4G812</accession>
<name>A0ABT4G812_9BACL</name>
<dbReference type="InterPro" id="IPR004089">
    <property type="entry name" value="MCPsignal_dom"/>
</dbReference>
<sequence>MQSPPSIEAARAGEHGQGFSVVANEIRKLAQNAHVASTDITEILGSIQDKV</sequence>
<comment type="caution">
    <text evidence="4">The sequence shown here is derived from an EMBL/GenBank/DDBJ whole genome shotgun (WGS) entry which is preliminary data.</text>
</comment>
<dbReference type="SUPFAM" id="SSF58104">
    <property type="entry name" value="Methyl-accepting chemotaxis protein (MCP) signaling domain"/>
    <property type="match status" value="1"/>
</dbReference>
<keyword evidence="1 2" id="KW-0807">Transducer</keyword>
<evidence type="ECO:0000313" key="4">
    <source>
        <dbReference type="EMBL" id="MCY9692323.1"/>
    </source>
</evidence>
<dbReference type="Proteomes" id="UP001527099">
    <property type="component" value="Unassembled WGS sequence"/>
</dbReference>
<dbReference type="EMBL" id="JAMDMX010000011">
    <property type="protein sequence ID" value="MCY9692323.1"/>
    <property type="molecule type" value="Genomic_DNA"/>
</dbReference>
<protein>
    <submittedName>
        <fullName evidence="4">Methyl-accepting chemotaxis protein</fullName>
    </submittedName>
</protein>
<dbReference type="Gene3D" id="1.10.287.950">
    <property type="entry name" value="Methyl-accepting chemotaxis protein"/>
    <property type="match status" value="1"/>
</dbReference>
<gene>
    <name evidence="4" type="ORF">M5X19_05285</name>
</gene>
<organism evidence="4 5">
    <name type="scientific">Paenibacillus alginolyticus</name>
    <dbReference type="NCBI Taxonomy" id="59839"/>
    <lineage>
        <taxon>Bacteria</taxon>
        <taxon>Bacillati</taxon>
        <taxon>Bacillota</taxon>
        <taxon>Bacilli</taxon>
        <taxon>Bacillales</taxon>
        <taxon>Paenibacillaceae</taxon>
        <taxon>Paenibacillus</taxon>
    </lineage>
</organism>
<dbReference type="RefSeq" id="WP_244280322.1">
    <property type="nucleotide sequence ID" value="NZ_JAMDMW010000174.1"/>
</dbReference>
<evidence type="ECO:0000256" key="2">
    <source>
        <dbReference type="PROSITE-ProRule" id="PRU00284"/>
    </source>
</evidence>
<dbReference type="PANTHER" id="PTHR32089">
    <property type="entry name" value="METHYL-ACCEPTING CHEMOTAXIS PROTEIN MCPB"/>
    <property type="match status" value="1"/>
</dbReference>
<dbReference type="Pfam" id="PF00015">
    <property type="entry name" value="MCPsignal"/>
    <property type="match status" value="1"/>
</dbReference>
<reference evidence="4 5" key="1">
    <citation type="submission" date="2022-05" db="EMBL/GenBank/DDBJ databases">
        <title>Genome Sequencing of Bee-Associated Microbes.</title>
        <authorList>
            <person name="Dunlap C."/>
        </authorList>
    </citation>
    <scope>NUCLEOTIDE SEQUENCE [LARGE SCALE GENOMIC DNA]</scope>
    <source>
        <strain evidence="4 5">NRRL B-14421</strain>
    </source>
</reference>
<proteinExistence type="predicted"/>
<evidence type="ECO:0000259" key="3">
    <source>
        <dbReference type="PROSITE" id="PS50111"/>
    </source>
</evidence>
<evidence type="ECO:0000313" key="5">
    <source>
        <dbReference type="Proteomes" id="UP001527099"/>
    </source>
</evidence>
<keyword evidence="5" id="KW-1185">Reference proteome</keyword>
<feature type="domain" description="Methyl-accepting transducer" evidence="3">
    <location>
        <begin position="1"/>
        <end position="51"/>
    </location>
</feature>
<dbReference type="PANTHER" id="PTHR32089:SF112">
    <property type="entry name" value="LYSOZYME-LIKE PROTEIN-RELATED"/>
    <property type="match status" value="1"/>
</dbReference>
<dbReference type="PROSITE" id="PS50111">
    <property type="entry name" value="CHEMOTAXIS_TRANSDUC_2"/>
    <property type="match status" value="1"/>
</dbReference>